<evidence type="ECO:0000259" key="5">
    <source>
        <dbReference type="PROSITE" id="PS50069"/>
    </source>
</evidence>
<feature type="compositionally biased region" description="Basic and acidic residues" evidence="4">
    <location>
        <begin position="862"/>
        <end position="934"/>
    </location>
</feature>
<dbReference type="GO" id="GO:0031625">
    <property type="term" value="F:ubiquitin protein ligase binding"/>
    <property type="evidence" value="ECO:0007669"/>
    <property type="project" value="InterPro"/>
</dbReference>
<dbReference type="Gene3D" id="3.30.230.130">
    <property type="entry name" value="Cullin, Chain C, Domain 2"/>
    <property type="match status" value="1"/>
</dbReference>
<dbReference type="GO" id="GO:0006511">
    <property type="term" value="P:ubiquitin-dependent protein catabolic process"/>
    <property type="evidence" value="ECO:0007669"/>
    <property type="project" value="InterPro"/>
</dbReference>
<dbReference type="InterPro" id="IPR036317">
    <property type="entry name" value="Cullin_homology_sf"/>
</dbReference>
<dbReference type="Gene3D" id="1.20.1310.10">
    <property type="entry name" value="Cullin Repeats"/>
    <property type="match status" value="3"/>
</dbReference>
<reference evidence="6 7" key="2">
    <citation type="submission" date="2013-02" db="EMBL/GenBank/DDBJ databases">
        <title>The Genome Sequence of Plasmodium falciparum NF135/5.C10.</title>
        <authorList>
            <consortium name="The Broad Institute Genome Sequencing Platform"/>
            <consortium name="The Broad Institute Genome Sequencing Center for Infectious Disease"/>
            <person name="Neafsey D."/>
            <person name="Cheeseman I."/>
            <person name="Volkman S."/>
            <person name="Adams J."/>
            <person name="Walker B."/>
            <person name="Young S.K."/>
            <person name="Zeng Q."/>
            <person name="Gargeya S."/>
            <person name="Fitzgerald M."/>
            <person name="Haas B."/>
            <person name="Abouelleil A."/>
            <person name="Alvarado L."/>
            <person name="Arachchi H.M."/>
            <person name="Berlin A.M."/>
            <person name="Chapman S.B."/>
            <person name="Dewar J."/>
            <person name="Goldberg J."/>
            <person name="Griggs A."/>
            <person name="Gujja S."/>
            <person name="Hansen M."/>
            <person name="Howarth C."/>
            <person name="Imamovic A."/>
            <person name="Larimer J."/>
            <person name="McCowan C."/>
            <person name="Murphy C."/>
            <person name="Neiman D."/>
            <person name="Pearson M."/>
            <person name="Priest M."/>
            <person name="Roberts A."/>
            <person name="Saif S."/>
            <person name="Shea T."/>
            <person name="Sisk P."/>
            <person name="Sykes S."/>
            <person name="Wortman J."/>
            <person name="Nusbaum C."/>
            <person name="Birren B."/>
        </authorList>
    </citation>
    <scope>NUCLEOTIDE SEQUENCE [LARGE SCALE GENOMIC DNA]</scope>
    <source>
        <strain evidence="6 7">NF135/5.C10</strain>
    </source>
</reference>
<evidence type="ECO:0000256" key="1">
    <source>
        <dbReference type="ARBA" id="ARBA00006019"/>
    </source>
</evidence>
<evidence type="ECO:0000256" key="4">
    <source>
        <dbReference type="SAM" id="MobiDB-lite"/>
    </source>
</evidence>
<sequence length="1129" mass="136358">MDPTAVNNYPVFYVKNKDFLNVDNEHIRCSLKRFEEYIHECFSILPYNKIKIQNEEKISVQHFCDVLVFNQCEQIICAIIEKECNEKTKQFFEEVEIRIKNEEFKNGEEEFLKLFVSIWNNFSLVLIHISDILQSFIAYTKNMCCNFFDPTQIFNYLWKKYINQYVIIKNMFISSICNYLTYDKIYCETYFYEYVCVNICNKYATKRYNLKKNQINYIERLQNIQKNYQVNNEATNKQTNKINKKDCINKKEIPTENITYKTKEEEHIQRGDHNNNNNYNNSYDNNNYSDDIYNSNPYLDDTNHEYKNTQKKKKINDKVLSLSIKISDILNLYDDFERIYKNETYTFYKEKIEKYKKDMETLGYEECNFDFPIIVENYLCHEQIRSRKFLKEHTEITILNMLKDLLLVKNRDVLFKDSYIKYCIIKEKYDPLRSVYLYSLNLDDLENFSNIFFNVVDNIGTELVNDVINKRNNSSLLNNAIIKLINFKLNVDRIIIMSFRYSSYFMKKWREVFEHFINKGIQAETYMPIILSMYLNNLLTMYNACLRKLKKYYILNKKIKNNRSLFNNLLFEVDWNNYCTQPISETIDFYDISTDSDNMLGIKKYLRKKRKNTKKDLINFEHEEEYVKRKHMDNNIHNNDHNDNIYFNNNLYFNNDYHNNLYYDSLNINKRSDEKIFFHLLKIDKLFKKYHIIGKYIMNMITVILSLFRYVSDKEKFEKYYRTYMCKRLINDSSFNIILDVKVFKTLKKECGAQFTKKIEIILKDMKFTSKTLMKFYKELPNNVNHFLKRKKYAVNIIFNESWEYVNTENNVIYPPMIKMCNEAFFLFYQKYNKSKNIKFLPLLGLCTLRVHFKNFKEEGSFDLGKRDDNNDEKRDDNNDEKRDHNNIEKRDDNNIEKRDDNNIEKRDDNNDEKRDENNDKKRDENNDKKRDENNNYSDDNDDDLNNEDSSSTYNKKGKKKIYITVTILQALVLLLFNKKNEYHINEIKELTGISTENIIRYLKTIYTIGETHILIYDKANEILKLNFSFRSKKKFLIVNYNDVLYKDDMGPTTSLLNEDNEIEDKTLHIDAAIVKFLKTNGKSSERKICSFIKDKMDISSNEQIKNRISSLLSREFIFFKNNNYHYEL</sequence>
<dbReference type="Gene3D" id="1.10.10.10">
    <property type="entry name" value="Winged helix-like DNA-binding domain superfamily/Winged helix DNA-binding domain"/>
    <property type="match status" value="1"/>
</dbReference>
<evidence type="ECO:0000256" key="3">
    <source>
        <dbReference type="RuleBase" id="RU003829"/>
    </source>
</evidence>
<dbReference type="InterPro" id="IPR036390">
    <property type="entry name" value="WH_DNA-bd_sf"/>
</dbReference>
<evidence type="ECO:0000256" key="2">
    <source>
        <dbReference type="PROSITE-ProRule" id="PRU00330"/>
    </source>
</evidence>
<dbReference type="SUPFAM" id="SSF74788">
    <property type="entry name" value="Cullin repeat-like"/>
    <property type="match status" value="1"/>
</dbReference>
<dbReference type="Pfam" id="PF26557">
    <property type="entry name" value="Cullin_AB"/>
    <property type="match status" value="1"/>
</dbReference>
<dbReference type="InterPro" id="IPR019559">
    <property type="entry name" value="Cullin_neddylation_domain"/>
</dbReference>
<dbReference type="OrthoDB" id="27073at2759"/>
<feature type="region of interest" description="Disordered" evidence="4">
    <location>
        <begin position="862"/>
        <end position="956"/>
    </location>
</feature>
<accession>W4IK59</accession>
<gene>
    <name evidence="6" type="ORF">PFNF135_01683</name>
</gene>
<dbReference type="InterPro" id="IPR045093">
    <property type="entry name" value="Cullin"/>
</dbReference>
<name>W4IK59_PLAFA</name>
<dbReference type="SMART" id="SM00884">
    <property type="entry name" value="Cullin_Nedd8"/>
    <property type="match status" value="1"/>
</dbReference>
<dbReference type="SUPFAM" id="SSF46785">
    <property type="entry name" value="Winged helix' DNA-binding domain"/>
    <property type="match status" value="1"/>
</dbReference>
<reference evidence="6 7" key="1">
    <citation type="submission" date="2013-02" db="EMBL/GenBank/DDBJ databases">
        <title>The Genome Annotation of Plasmodium falciparum NF135/5.C10.</title>
        <authorList>
            <consortium name="The Broad Institute Genome Sequencing Platform"/>
            <consortium name="The Broad Institute Genome Sequencing Center for Infectious Disease"/>
            <person name="Neafsey D."/>
            <person name="Hoffman S."/>
            <person name="Volkman S."/>
            <person name="Rosenthal P."/>
            <person name="Walker B."/>
            <person name="Young S.K."/>
            <person name="Zeng Q."/>
            <person name="Gargeya S."/>
            <person name="Fitzgerald M."/>
            <person name="Haas B."/>
            <person name="Abouelleil A."/>
            <person name="Allen A.W."/>
            <person name="Alvarado L."/>
            <person name="Arachchi H.M."/>
            <person name="Berlin A.M."/>
            <person name="Chapman S.B."/>
            <person name="Gainer-Dewar J."/>
            <person name="Goldberg J."/>
            <person name="Griggs A."/>
            <person name="Gujja S."/>
            <person name="Hansen M."/>
            <person name="Howarth C."/>
            <person name="Imamovic A."/>
            <person name="Ireland A."/>
            <person name="Larimer J."/>
            <person name="McCowan C."/>
            <person name="Murphy C."/>
            <person name="Pearson M."/>
            <person name="Poon T.W."/>
            <person name="Priest M."/>
            <person name="Roberts A."/>
            <person name="Saif S."/>
            <person name="Shea T."/>
            <person name="Sisk P."/>
            <person name="Sykes S."/>
            <person name="Wortman J."/>
            <person name="Nusbaum C."/>
            <person name="Birren B."/>
        </authorList>
    </citation>
    <scope>NUCLEOTIDE SEQUENCE [LARGE SCALE GENOMIC DNA]</scope>
    <source>
        <strain evidence="6 7">NF135/5.C10</strain>
    </source>
</reference>
<dbReference type="InterPro" id="IPR016158">
    <property type="entry name" value="Cullin_homology"/>
</dbReference>
<dbReference type="AlphaFoldDB" id="W4IK59"/>
<dbReference type="EMBL" id="KI926032">
    <property type="protein sequence ID" value="ETW44083.1"/>
    <property type="molecule type" value="Genomic_DNA"/>
</dbReference>
<dbReference type="PROSITE" id="PS50069">
    <property type="entry name" value="CULLIN_2"/>
    <property type="match status" value="1"/>
</dbReference>
<feature type="domain" description="Cullin family profile" evidence="5">
    <location>
        <begin position="683"/>
        <end position="1007"/>
    </location>
</feature>
<dbReference type="Pfam" id="PF00888">
    <property type="entry name" value="Cullin"/>
    <property type="match status" value="2"/>
</dbReference>
<organism evidence="6 7">
    <name type="scientific">Plasmodium falciparum NF135/5.C10</name>
    <dbReference type="NCBI Taxonomy" id="1036726"/>
    <lineage>
        <taxon>Eukaryota</taxon>
        <taxon>Sar</taxon>
        <taxon>Alveolata</taxon>
        <taxon>Apicomplexa</taxon>
        <taxon>Aconoidasida</taxon>
        <taxon>Haemosporida</taxon>
        <taxon>Plasmodiidae</taxon>
        <taxon>Plasmodium</taxon>
        <taxon>Plasmodium (Laverania)</taxon>
    </lineage>
</organism>
<dbReference type="InterPro" id="IPR036388">
    <property type="entry name" value="WH-like_DNA-bd_sf"/>
</dbReference>
<dbReference type="SMART" id="SM00182">
    <property type="entry name" value="CULLIN"/>
    <property type="match status" value="1"/>
</dbReference>
<dbReference type="SUPFAM" id="SSF75632">
    <property type="entry name" value="Cullin homology domain"/>
    <property type="match status" value="1"/>
</dbReference>
<protein>
    <recommendedName>
        <fullName evidence="5">Cullin family profile domain-containing protein</fullName>
    </recommendedName>
</protein>
<comment type="similarity">
    <text evidence="1 2 3">Belongs to the cullin family.</text>
</comment>
<evidence type="ECO:0000313" key="6">
    <source>
        <dbReference type="EMBL" id="ETW44083.1"/>
    </source>
</evidence>
<proteinExistence type="inferred from homology"/>
<dbReference type="PANTHER" id="PTHR11932">
    <property type="entry name" value="CULLIN"/>
    <property type="match status" value="1"/>
</dbReference>
<evidence type="ECO:0000313" key="7">
    <source>
        <dbReference type="Proteomes" id="UP000019114"/>
    </source>
</evidence>
<dbReference type="InterPro" id="IPR059120">
    <property type="entry name" value="Cullin-like_AB"/>
</dbReference>
<dbReference type="Proteomes" id="UP000019114">
    <property type="component" value="Unassembled WGS sequence"/>
</dbReference>
<dbReference type="InterPro" id="IPR001373">
    <property type="entry name" value="Cullin_N"/>
</dbReference>
<dbReference type="InterPro" id="IPR016159">
    <property type="entry name" value="Cullin_repeat-like_dom_sf"/>
</dbReference>